<dbReference type="AlphaFoldDB" id="A0AA88VMK5"/>
<sequence length="492" mass="56507">MERERRALNIDDEEEKVQKTVMYLTVKTWEKFKRELQRQFYSDSVDDKPSTAEAEGSIREYLKEYSALMLETSEMSEQQQLCFFVDGSGLPQSCGEGNLRLFRHGNCREFKDFKQGERPKSPGHDRAKDGEDGRSKSGSPKATDDELGGDNGRRRHHKEEKKHEGSHKQGDSRDHKAHRGLIRECFYYAGPYCGRYCPYNEKMIAFLEKHKGSKGDSSSSDGEARMGTLQMVNAFVQKSKKEAAKEKKRKKRRGLLYATMDVARKTQEALVDTGATHNFMSLRVTEWLGLKPTKDGSWFTTVNTKERPTKGVIKNVDLRISGWTEKADFNIIDMDELGVVLGMDFMEKSSTTLNPYCGVMMMVGKEDQSEWMIPLVSKDGANACKGITVLQLDEGLTLRYGRRFYWYYRAGIVCSSEKTGILVIDSAPMVVLLRPVIILGLSEEGESTGELNSMEREEQNIDKWIYYQLLHWCRDLYTSTLRDKYRNDNHKY</sequence>
<accession>A0AA88VMK5</accession>
<reference evidence="2" key="1">
    <citation type="submission" date="2022-12" db="EMBL/GenBank/DDBJ databases">
        <title>Draft genome assemblies for two species of Escallonia (Escalloniales).</title>
        <authorList>
            <person name="Chanderbali A."/>
            <person name="Dervinis C."/>
            <person name="Anghel I."/>
            <person name="Soltis D."/>
            <person name="Soltis P."/>
            <person name="Zapata F."/>
        </authorList>
    </citation>
    <scope>NUCLEOTIDE SEQUENCE</scope>
    <source>
        <strain evidence="2">UCBG64.0493</strain>
        <tissue evidence="2">Leaf</tissue>
    </source>
</reference>
<dbReference type="EMBL" id="JAVXUP010001557">
    <property type="protein sequence ID" value="KAK3010293.1"/>
    <property type="molecule type" value="Genomic_DNA"/>
</dbReference>
<dbReference type="InterPro" id="IPR021109">
    <property type="entry name" value="Peptidase_aspartic_dom_sf"/>
</dbReference>
<keyword evidence="3" id="KW-1185">Reference proteome</keyword>
<name>A0AA88VMK5_9ASTE</name>
<dbReference type="PANTHER" id="PTHR12917:SF18">
    <property type="entry name" value="DNA DAMAGE-INDUCIBLE PROTEIN 1-LIKE"/>
    <property type="match status" value="1"/>
</dbReference>
<organism evidence="2 3">
    <name type="scientific">Escallonia herrerae</name>
    <dbReference type="NCBI Taxonomy" id="1293975"/>
    <lineage>
        <taxon>Eukaryota</taxon>
        <taxon>Viridiplantae</taxon>
        <taxon>Streptophyta</taxon>
        <taxon>Embryophyta</taxon>
        <taxon>Tracheophyta</taxon>
        <taxon>Spermatophyta</taxon>
        <taxon>Magnoliopsida</taxon>
        <taxon>eudicotyledons</taxon>
        <taxon>Gunneridae</taxon>
        <taxon>Pentapetalae</taxon>
        <taxon>asterids</taxon>
        <taxon>campanulids</taxon>
        <taxon>Escalloniales</taxon>
        <taxon>Escalloniaceae</taxon>
        <taxon>Escallonia</taxon>
    </lineage>
</organism>
<dbReference type="Pfam" id="PF13975">
    <property type="entry name" value="gag-asp_proteas"/>
    <property type="match status" value="1"/>
</dbReference>
<protein>
    <submittedName>
        <fullName evidence="2">Uncharacterized protein</fullName>
    </submittedName>
</protein>
<dbReference type="SUPFAM" id="SSF50630">
    <property type="entry name" value="Acid proteases"/>
    <property type="match status" value="1"/>
</dbReference>
<evidence type="ECO:0000256" key="1">
    <source>
        <dbReference type="SAM" id="MobiDB-lite"/>
    </source>
</evidence>
<evidence type="ECO:0000313" key="3">
    <source>
        <dbReference type="Proteomes" id="UP001188597"/>
    </source>
</evidence>
<evidence type="ECO:0000313" key="2">
    <source>
        <dbReference type="EMBL" id="KAK3010293.1"/>
    </source>
</evidence>
<dbReference type="Gene3D" id="2.40.70.10">
    <property type="entry name" value="Acid Proteases"/>
    <property type="match status" value="1"/>
</dbReference>
<feature type="region of interest" description="Disordered" evidence="1">
    <location>
        <begin position="112"/>
        <end position="176"/>
    </location>
</feature>
<dbReference type="CDD" id="cd00303">
    <property type="entry name" value="retropepsin_like"/>
    <property type="match status" value="1"/>
</dbReference>
<comment type="caution">
    <text evidence="2">The sequence shown here is derived from an EMBL/GenBank/DDBJ whole genome shotgun (WGS) entry which is preliminary data.</text>
</comment>
<dbReference type="PANTHER" id="PTHR12917">
    <property type="entry name" value="ASPARTYL PROTEASE DDI-RELATED"/>
    <property type="match status" value="1"/>
</dbReference>
<feature type="compositionally biased region" description="Basic and acidic residues" evidence="1">
    <location>
        <begin position="161"/>
        <end position="174"/>
    </location>
</feature>
<feature type="compositionally biased region" description="Basic and acidic residues" evidence="1">
    <location>
        <begin position="112"/>
        <end position="135"/>
    </location>
</feature>
<dbReference type="Proteomes" id="UP001188597">
    <property type="component" value="Unassembled WGS sequence"/>
</dbReference>
<gene>
    <name evidence="2" type="ORF">RJ639_010798</name>
</gene>
<proteinExistence type="predicted"/>